<dbReference type="Proteomes" id="UP000199379">
    <property type="component" value="Unassembled WGS sequence"/>
</dbReference>
<feature type="signal peptide" evidence="1">
    <location>
        <begin position="1"/>
        <end position="21"/>
    </location>
</feature>
<evidence type="ECO:0000256" key="1">
    <source>
        <dbReference type="SAM" id="SignalP"/>
    </source>
</evidence>
<sequence length="150" mass="15775">MARLRILLILAAFLPVSLAVAGNLGKNGMDEMTGEELAAQLSGKWIITEVADAEIPYGAIPTLVFDPEGLGGFAGCNRFGVEASYGENGAVEFGDAELTEKVCGVAAMNLESQIVNALQLIDGVRFDEGTRIALTASGDAMIRAERPNED</sequence>
<organism evidence="3 4">
    <name type="scientific">Cribrihabitans marinus</name>
    <dbReference type="NCBI Taxonomy" id="1227549"/>
    <lineage>
        <taxon>Bacteria</taxon>
        <taxon>Pseudomonadati</taxon>
        <taxon>Pseudomonadota</taxon>
        <taxon>Alphaproteobacteria</taxon>
        <taxon>Rhodobacterales</taxon>
        <taxon>Paracoccaceae</taxon>
        <taxon>Cribrihabitans</taxon>
    </lineage>
</organism>
<evidence type="ECO:0000259" key="2">
    <source>
        <dbReference type="Pfam" id="PF03724"/>
    </source>
</evidence>
<name>A0A1H6W0Z4_9RHOB</name>
<protein>
    <submittedName>
        <fullName evidence="3">Heat shock protein HslJ</fullName>
    </submittedName>
</protein>
<dbReference type="Pfam" id="PF03724">
    <property type="entry name" value="META"/>
    <property type="match status" value="1"/>
</dbReference>
<keyword evidence="1" id="KW-0732">Signal</keyword>
<keyword evidence="3" id="KW-0346">Stress response</keyword>
<gene>
    <name evidence="3" type="ORF">SAMN05444007_103301</name>
</gene>
<dbReference type="AlphaFoldDB" id="A0A1H6W0Z4"/>
<accession>A0A1H6W0Z4</accession>
<feature type="domain" description="DUF306" evidence="2">
    <location>
        <begin position="39"/>
        <end position="139"/>
    </location>
</feature>
<feature type="chain" id="PRO_5011582074" evidence="1">
    <location>
        <begin position="22"/>
        <end position="150"/>
    </location>
</feature>
<keyword evidence="4" id="KW-1185">Reference proteome</keyword>
<dbReference type="InterPro" id="IPR038670">
    <property type="entry name" value="HslJ-like_sf"/>
</dbReference>
<proteinExistence type="predicted"/>
<evidence type="ECO:0000313" key="3">
    <source>
        <dbReference type="EMBL" id="SEJ08964.1"/>
    </source>
</evidence>
<dbReference type="Gene3D" id="2.40.128.270">
    <property type="match status" value="1"/>
</dbReference>
<reference evidence="3 4" key="1">
    <citation type="submission" date="2016-10" db="EMBL/GenBank/DDBJ databases">
        <authorList>
            <person name="de Groot N.N."/>
        </authorList>
    </citation>
    <scope>NUCLEOTIDE SEQUENCE [LARGE SCALE GENOMIC DNA]</scope>
    <source>
        <strain evidence="3 4">DSM 29340</strain>
    </source>
</reference>
<dbReference type="EMBL" id="FNYD01000003">
    <property type="protein sequence ID" value="SEJ08964.1"/>
    <property type="molecule type" value="Genomic_DNA"/>
</dbReference>
<evidence type="ECO:0000313" key="4">
    <source>
        <dbReference type="Proteomes" id="UP000199379"/>
    </source>
</evidence>
<dbReference type="RefSeq" id="WP_177175401.1">
    <property type="nucleotide sequence ID" value="NZ_BMGV01000003.1"/>
</dbReference>
<dbReference type="STRING" id="1227549.SAMN05444007_103301"/>
<dbReference type="InterPro" id="IPR005184">
    <property type="entry name" value="DUF306_Meta_HslJ"/>
</dbReference>